<dbReference type="AlphaFoldDB" id="A0A3P7LL27"/>
<accession>A0A3P7LL27</accession>
<reference evidence="1 2" key="1">
    <citation type="submission" date="2018-11" db="EMBL/GenBank/DDBJ databases">
        <authorList>
            <consortium name="Pathogen Informatics"/>
        </authorList>
    </citation>
    <scope>NUCLEOTIDE SEQUENCE [LARGE SCALE GENOMIC DNA]</scope>
</reference>
<evidence type="ECO:0000313" key="1">
    <source>
        <dbReference type="EMBL" id="VDN10578.1"/>
    </source>
</evidence>
<dbReference type="Proteomes" id="UP000281553">
    <property type="component" value="Unassembled WGS sequence"/>
</dbReference>
<dbReference type="OrthoDB" id="6286596at2759"/>
<organism evidence="1 2">
    <name type="scientific">Dibothriocephalus latus</name>
    <name type="common">Fish tapeworm</name>
    <name type="synonym">Diphyllobothrium latum</name>
    <dbReference type="NCBI Taxonomy" id="60516"/>
    <lineage>
        <taxon>Eukaryota</taxon>
        <taxon>Metazoa</taxon>
        <taxon>Spiralia</taxon>
        <taxon>Lophotrochozoa</taxon>
        <taxon>Platyhelminthes</taxon>
        <taxon>Cestoda</taxon>
        <taxon>Eucestoda</taxon>
        <taxon>Diphyllobothriidea</taxon>
        <taxon>Diphyllobothriidae</taxon>
        <taxon>Dibothriocephalus</taxon>
    </lineage>
</organism>
<dbReference type="EMBL" id="UYRU01049462">
    <property type="protein sequence ID" value="VDN10578.1"/>
    <property type="molecule type" value="Genomic_DNA"/>
</dbReference>
<evidence type="ECO:0000313" key="2">
    <source>
        <dbReference type="Proteomes" id="UP000281553"/>
    </source>
</evidence>
<gene>
    <name evidence="1" type="ORF">DILT_LOCUS6409</name>
</gene>
<sequence>MTECKCADFSFAAMDRSPVARMMEGTDYVIGIMAYEQSRESKYEREQPDTPPSEQAFTFGFSRIPFYTPVAIVLFRPESKFLSQMKL</sequence>
<proteinExistence type="predicted"/>
<name>A0A3P7LL27_DIBLA</name>
<protein>
    <submittedName>
        <fullName evidence="1">Uncharacterized protein</fullName>
    </submittedName>
</protein>
<keyword evidence="2" id="KW-1185">Reference proteome</keyword>